<keyword evidence="2" id="KW-1185">Reference proteome</keyword>
<reference evidence="2" key="1">
    <citation type="submission" date="2015-10" db="EMBL/GenBank/DDBJ databases">
        <title>Genome of Paenibacillus bovis sp. nov.</title>
        <authorList>
            <person name="Wu Z."/>
            <person name="Gao C."/>
            <person name="Liu Z."/>
            <person name="Zheng H."/>
        </authorList>
    </citation>
    <scope>NUCLEOTIDE SEQUENCE [LARGE SCALE GENOMIC DNA]</scope>
    <source>
        <strain evidence="2">BD3526</strain>
    </source>
</reference>
<dbReference type="KEGG" id="pbv:AR543_16050"/>
<dbReference type="EMBL" id="CP013023">
    <property type="protein sequence ID" value="ANF97365.1"/>
    <property type="molecule type" value="Genomic_DNA"/>
</dbReference>
<gene>
    <name evidence="1" type="ORF">AR543_16050</name>
</gene>
<evidence type="ECO:0000313" key="1">
    <source>
        <dbReference type="EMBL" id="ANF97365.1"/>
    </source>
</evidence>
<proteinExistence type="predicted"/>
<dbReference type="Proteomes" id="UP000078148">
    <property type="component" value="Chromosome"/>
</dbReference>
<dbReference type="AlphaFoldDB" id="A0A172ZI94"/>
<accession>A0A172ZI94</accession>
<name>A0A172ZI94_9BACL</name>
<dbReference type="STRING" id="1616788.AR543_16050"/>
<dbReference type="OrthoDB" id="2622071at2"/>
<organism evidence="1 2">
    <name type="scientific">Paenibacillus bovis</name>
    <dbReference type="NCBI Taxonomy" id="1616788"/>
    <lineage>
        <taxon>Bacteria</taxon>
        <taxon>Bacillati</taxon>
        <taxon>Bacillota</taxon>
        <taxon>Bacilli</taxon>
        <taxon>Bacillales</taxon>
        <taxon>Paenibacillaceae</taxon>
        <taxon>Paenibacillus</taxon>
    </lineage>
</organism>
<reference evidence="1 2" key="2">
    <citation type="journal article" date="2016" name="Int. J. Syst. Evol. Microbiol.">
        <title>Paenibacillus bovis sp. nov., isolated from raw yak (Bos grunniens) milk.</title>
        <authorList>
            <person name="Gao C."/>
            <person name="Han J."/>
            <person name="Liu Z."/>
            <person name="Xu X."/>
            <person name="Hang F."/>
            <person name="Wu Z."/>
        </authorList>
    </citation>
    <scope>NUCLEOTIDE SEQUENCE [LARGE SCALE GENOMIC DNA]</scope>
    <source>
        <strain evidence="1 2">BD3526</strain>
    </source>
</reference>
<dbReference type="RefSeq" id="WP_060535476.1">
    <property type="nucleotide sequence ID" value="NZ_CP013023.1"/>
</dbReference>
<sequence>MPYTLIYADENQFDADFESLQKAEQDKCDRWRKQVVEYGAIQAARLEHIEIKKIRGAAENQWELVIGRKERVQMFLEGENVTILGIGHL</sequence>
<evidence type="ECO:0000313" key="2">
    <source>
        <dbReference type="Proteomes" id="UP000078148"/>
    </source>
</evidence>
<protein>
    <submittedName>
        <fullName evidence="1">Uncharacterized protein</fullName>
    </submittedName>
</protein>